<keyword evidence="2" id="KW-0378">Hydrolase</keyword>
<dbReference type="InterPro" id="IPR050300">
    <property type="entry name" value="GDXG_lipolytic_enzyme"/>
</dbReference>
<dbReference type="Gene3D" id="3.40.50.1820">
    <property type="entry name" value="alpha/beta hydrolase"/>
    <property type="match status" value="1"/>
</dbReference>
<proteinExistence type="inferred from homology"/>
<feature type="domain" description="Alpha/beta hydrolase fold-3" evidence="5">
    <location>
        <begin position="187"/>
        <end position="408"/>
    </location>
</feature>
<comment type="similarity">
    <text evidence="1">Belongs to the 'GDXG' lipolytic enzyme family.</text>
</comment>
<gene>
    <name evidence="6" type="ORF">XA68_10982</name>
</gene>
<evidence type="ECO:0000313" key="7">
    <source>
        <dbReference type="Proteomes" id="UP000037136"/>
    </source>
</evidence>
<dbReference type="InterPro" id="IPR033140">
    <property type="entry name" value="Lipase_GDXG_put_SER_AS"/>
</dbReference>
<evidence type="ECO:0000256" key="2">
    <source>
        <dbReference type="ARBA" id="ARBA00022801"/>
    </source>
</evidence>
<name>A0A2A9PNI0_OPHUN</name>
<dbReference type="InterPro" id="IPR013094">
    <property type="entry name" value="AB_hydrolase_3"/>
</dbReference>
<feature type="active site" evidence="3">
    <location>
        <position position="262"/>
    </location>
</feature>
<dbReference type="EMBL" id="LAZP02000013">
    <property type="protein sequence ID" value="PFH62929.1"/>
    <property type="molecule type" value="Genomic_DNA"/>
</dbReference>
<evidence type="ECO:0000256" key="3">
    <source>
        <dbReference type="PROSITE-ProRule" id="PRU10038"/>
    </source>
</evidence>
<organism evidence="6 7">
    <name type="scientific">Ophiocordyceps unilateralis</name>
    <name type="common">Zombie-ant fungus</name>
    <name type="synonym">Torrubia unilateralis</name>
    <dbReference type="NCBI Taxonomy" id="268505"/>
    <lineage>
        <taxon>Eukaryota</taxon>
        <taxon>Fungi</taxon>
        <taxon>Dikarya</taxon>
        <taxon>Ascomycota</taxon>
        <taxon>Pezizomycotina</taxon>
        <taxon>Sordariomycetes</taxon>
        <taxon>Hypocreomycetidae</taxon>
        <taxon>Hypocreales</taxon>
        <taxon>Ophiocordycipitaceae</taxon>
        <taxon>Ophiocordyceps</taxon>
    </lineage>
</organism>
<dbReference type="AlphaFoldDB" id="A0A2A9PNI0"/>
<comment type="caution">
    <text evidence="6">The sequence shown here is derived from an EMBL/GenBank/DDBJ whole genome shotgun (WGS) entry which is preliminary data.</text>
</comment>
<evidence type="ECO:0000256" key="4">
    <source>
        <dbReference type="SAM" id="MobiDB-lite"/>
    </source>
</evidence>
<dbReference type="Pfam" id="PF07859">
    <property type="entry name" value="Abhydrolase_3"/>
    <property type="match status" value="1"/>
</dbReference>
<dbReference type="PANTHER" id="PTHR48081">
    <property type="entry name" value="AB HYDROLASE SUPERFAMILY PROTEIN C4A8.06C"/>
    <property type="match status" value="1"/>
</dbReference>
<dbReference type="PANTHER" id="PTHR48081:SF8">
    <property type="entry name" value="ALPHA_BETA HYDROLASE FOLD-3 DOMAIN-CONTAINING PROTEIN-RELATED"/>
    <property type="match status" value="1"/>
</dbReference>
<protein>
    <recommendedName>
        <fullName evidence="5">Alpha/beta hydrolase fold-3 domain-containing protein</fullName>
    </recommendedName>
</protein>
<feature type="region of interest" description="Disordered" evidence="4">
    <location>
        <begin position="129"/>
        <end position="151"/>
    </location>
</feature>
<dbReference type="PROSITE" id="PS01174">
    <property type="entry name" value="LIPASE_GDXG_SER"/>
    <property type="match status" value="1"/>
</dbReference>
<feature type="compositionally biased region" description="Basic and acidic residues" evidence="4">
    <location>
        <begin position="131"/>
        <end position="140"/>
    </location>
</feature>
<evidence type="ECO:0000259" key="5">
    <source>
        <dbReference type="Pfam" id="PF07859"/>
    </source>
</evidence>
<evidence type="ECO:0000313" key="6">
    <source>
        <dbReference type="EMBL" id="PFH62929.1"/>
    </source>
</evidence>
<evidence type="ECO:0000256" key="1">
    <source>
        <dbReference type="ARBA" id="ARBA00010515"/>
    </source>
</evidence>
<dbReference type="SUPFAM" id="SSF53474">
    <property type="entry name" value="alpha/beta-Hydrolases"/>
    <property type="match status" value="1"/>
</dbReference>
<dbReference type="GO" id="GO:0016787">
    <property type="term" value="F:hydrolase activity"/>
    <property type="evidence" value="ECO:0007669"/>
    <property type="project" value="UniProtKB-KW"/>
</dbReference>
<sequence length="432" mass="47993">MHHVIITFIGCRTCSLYSLTNLWQTTLRTSTNAVRPTPLNINLSQYTYFFIISFPSFVVHTLTRPGDKQVGLEFHAALGLNLRMTTQNVDAQDAATSANLTVERRNDKSMLMRILLTFSRAIRPYLVKPKKGSDDTHDSPRLVTPKRVSRSHDVQERNVDSIWVYDVARKSSLSDNEPRTQISRRIYYFAGGGWQMPPSPHHWAFIAALVDRLPQTSVSLISYPLAPENPASVSMPKLKTLYDTLMKQSSTAKERVIIAGDSAGGNIALSLVLWSLAGADRGQASHPDAIMAISPSTDLRHRNAEMEAVARHDPTLTIPFVQSTAAAWSAGGNQSADLLATDWTVDDARVSPTLARIELAARHNIQIHGVVGTWDVLAPEAMEFIDKCRDAGVRGKWLVWEGQMHCFPLAARYHLSESVEASKWIARVISEV</sequence>
<dbReference type="Proteomes" id="UP000037136">
    <property type="component" value="Unassembled WGS sequence"/>
</dbReference>
<accession>A0A2A9PNI0</accession>
<dbReference type="InterPro" id="IPR029058">
    <property type="entry name" value="AB_hydrolase_fold"/>
</dbReference>
<reference evidence="6 7" key="2">
    <citation type="journal article" date="2017" name="Sci. Rep.">
        <title>Ant-infecting Ophiocordyceps genomes reveal a high diversity of potential behavioral manipulation genes and a possible major role for enterotoxins.</title>
        <authorList>
            <person name="de Bekker C."/>
            <person name="Ohm R.A."/>
            <person name="Evans H.C."/>
            <person name="Brachmann A."/>
            <person name="Hughes D.P."/>
        </authorList>
    </citation>
    <scope>NUCLEOTIDE SEQUENCE [LARGE SCALE GENOMIC DNA]</scope>
    <source>
        <strain evidence="6 7">SC16a</strain>
    </source>
</reference>
<dbReference type="OrthoDB" id="2152029at2759"/>
<dbReference type="STRING" id="268505.A0A2A9PNI0"/>
<reference evidence="6 7" key="1">
    <citation type="journal article" date="2015" name="BMC Genomics">
        <title>Gene expression during zombie ant biting behavior reflects the complexity underlying fungal parasitic behavioral manipulation.</title>
        <authorList>
            <person name="de Bekker C."/>
            <person name="Ohm R.A."/>
            <person name="Loreto R.G."/>
            <person name="Sebastian A."/>
            <person name="Albert I."/>
            <person name="Merrow M."/>
            <person name="Brachmann A."/>
            <person name="Hughes D.P."/>
        </authorList>
    </citation>
    <scope>NUCLEOTIDE SEQUENCE [LARGE SCALE GENOMIC DNA]</scope>
    <source>
        <strain evidence="6 7">SC16a</strain>
    </source>
</reference>
<keyword evidence="7" id="KW-1185">Reference proteome</keyword>